<protein>
    <recommendedName>
        <fullName evidence="2">MalT-like TPR region domain-containing protein</fullName>
    </recommendedName>
</protein>
<name>A0A7S0SWR9_9CHLO</name>
<dbReference type="SUPFAM" id="SSF48452">
    <property type="entry name" value="TPR-like"/>
    <property type="match status" value="1"/>
</dbReference>
<gene>
    <name evidence="1" type="ORF">MANT1106_LOCUS17848</name>
</gene>
<sequence>MATLANTTSKLNPAQVPALVMRSVENARTALEDGDPEKAIKMMHSTDALCSKVVAPPTIHGLAMRVLSDAHLAKGEKTEAKAALEKGLALCAVHDGRAGMPPFMKADLNGRMGDLLAALGEIERVEGNHKVAVKHMRAAVERFETLGQNEFIAATHNRIALTLIAQGKHAAALADVTEAERMGAGNEHEAAILSSTFLFKAQCLEAGGDTAGARVAMTQALQYAMACGNEGVVQDAEAFLGDTQGASTVDADAFL</sequence>
<dbReference type="InterPro" id="IPR019734">
    <property type="entry name" value="TPR_rpt"/>
</dbReference>
<dbReference type="AlphaFoldDB" id="A0A7S0SWR9"/>
<evidence type="ECO:0008006" key="2">
    <source>
        <dbReference type="Google" id="ProtNLM"/>
    </source>
</evidence>
<dbReference type="InterPro" id="IPR011990">
    <property type="entry name" value="TPR-like_helical_dom_sf"/>
</dbReference>
<dbReference type="EMBL" id="HBFC01030069">
    <property type="protein sequence ID" value="CAD8717557.1"/>
    <property type="molecule type" value="Transcribed_RNA"/>
</dbReference>
<dbReference type="Gene3D" id="1.25.40.10">
    <property type="entry name" value="Tetratricopeptide repeat domain"/>
    <property type="match status" value="1"/>
</dbReference>
<evidence type="ECO:0000313" key="1">
    <source>
        <dbReference type="EMBL" id="CAD8717557.1"/>
    </source>
</evidence>
<proteinExistence type="predicted"/>
<accession>A0A7S0SWR9</accession>
<reference evidence="1" key="1">
    <citation type="submission" date="2021-01" db="EMBL/GenBank/DDBJ databases">
        <authorList>
            <person name="Corre E."/>
            <person name="Pelletier E."/>
            <person name="Niang G."/>
            <person name="Scheremetjew M."/>
            <person name="Finn R."/>
            <person name="Kale V."/>
            <person name="Holt S."/>
            <person name="Cochrane G."/>
            <person name="Meng A."/>
            <person name="Brown T."/>
            <person name="Cohen L."/>
        </authorList>
    </citation>
    <scope>NUCLEOTIDE SEQUENCE</scope>
    <source>
        <strain evidence="1">SL-175</strain>
    </source>
</reference>
<organism evidence="1">
    <name type="scientific">Mantoniella antarctica</name>
    <dbReference type="NCBI Taxonomy" id="81844"/>
    <lineage>
        <taxon>Eukaryota</taxon>
        <taxon>Viridiplantae</taxon>
        <taxon>Chlorophyta</taxon>
        <taxon>Mamiellophyceae</taxon>
        <taxon>Mamiellales</taxon>
        <taxon>Mamiellaceae</taxon>
        <taxon>Mantoniella</taxon>
    </lineage>
</organism>
<dbReference type="Pfam" id="PF13181">
    <property type="entry name" value="TPR_8"/>
    <property type="match status" value="1"/>
</dbReference>